<keyword evidence="3" id="KW-1003">Cell membrane</keyword>
<feature type="transmembrane region" description="Helical" evidence="7">
    <location>
        <begin position="146"/>
        <end position="167"/>
    </location>
</feature>
<keyword evidence="9" id="KW-1185">Reference proteome</keyword>
<dbReference type="OrthoDB" id="21094at2"/>
<evidence type="ECO:0000256" key="6">
    <source>
        <dbReference type="ARBA" id="ARBA00023136"/>
    </source>
</evidence>
<dbReference type="RefSeq" id="WP_086450429.1">
    <property type="nucleotide sequence ID" value="NZ_MSPP01000001.1"/>
</dbReference>
<dbReference type="GO" id="GO:0005886">
    <property type="term" value="C:plasma membrane"/>
    <property type="evidence" value="ECO:0007669"/>
    <property type="project" value="UniProtKB-SubCell"/>
</dbReference>
<dbReference type="PANTHER" id="PTHR33508">
    <property type="entry name" value="UPF0056 MEMBRANE PROTEIN YHCE"/>
    <property type="match status" value="1"/>
</dbReference>
<accession>A0A251X3Q7</accession>
<feature type="transmembrane region" description="Helical" evidence="7">
    <location>
        <begin position="70"/>
        <end position="89"/>
    </location>
</feature>
<evidence type="ECO:0000256" key="1">
    <source>
        <dbReference type="ARBA" id="ARBA00004651"/>
    </source>
</evidence>
<feature type="transmembrane region" description="Helical" evidence="7">
    <location>
        <begin position="39"/>
        <end position="58"/>
    </location>
</feature>
<dbReference type="PANTHER" id="PTHR33508:SF1">
    <property type="entry name" value="UPF0056 MEMBRANE PROTEIN YHCE"/>
    <property type="match status" value="1"/>
</dbReference>
<dbReference type="NCBIfam" id="TIGR00427">
    <property type="entry name" value="NAAT family transporter"/>
    <property type="match status" value="1"/>
</dbReference>
<comment type="subcellular location">
    <subcellularLocation>
        <location evidence="1 7">Cell membrane</location>
        <topology evidence="1 7">Multi-pass membrane protein</topology>
    </subcellularLocation>
</comment>
<dbReference type="AlphaFoldDB" id="A0A251X3Q7"/>
<feature type="transmembrane region" description="Helical" evidence="7">
    <location>
        <begin position="174"/>
        <end position="196"/>
    </location>
</feature>
<dbReference type="InterPro" id="IPR002771">
    <property type="entry name" value="Multi_antbiot-R_MarC"/>
</dbReference>
<dbReference type="Pfam" id="PF01914">
    <property type="entry name" value="MarC"/>
    <property type="match status" value="1"/>
</dbReference>
<organism evidence="8 9">
    <name type="scientific">Marivivens niveibacter</name>
    <dbReference type="NCBI Taxonomy" id="1930667"/>
    <lineage>
        <taxon>Bacteria</taxon>
        <taxon>Pseudomonadati</taxon>
        <taxon>Pseudomonadota</taxon>
        <taxon>Alphaproteobacteria</taxon>
        <taxon>Rhodobacterales</taxon>
        <taxon>Paracoccaceae</taxon>
        <taxon>Marivivens group</taxon>
        <taxon>Marivivens</taxon>
    </lineage>
</organism>
<name>A0A251X3Q7_9RHOB</name>
<evidence type="ECO:0000256" key="7">
    <source>
        <dbReference type="RuleBase" id="RU362048"/>
    </source>
</evidence>
<feature type="transmembrane region" description="Helical" evidence="7">
    <location>
        <begin position="113"/>
        <end position="134"/>
    </location>
</feature>
<comment type="similarity">
    <text evidence="2 7">Belongs to the UPF0056 (MarC) family.</text>
</comment>
<evidence type="ECO:0000313" key="8">
    <source>
        <dbReference type="EMBL" id="OUD10783.1"/>
    </source>
</evidence>
<sequence length="206" mass="21968">MTELITAFTTLFVIIDPIGLAPLFVALTQGQSAAQRRGIAIRACLIALAILVVFAFVGESLLEFVGISMPAFRIAGGILLFLTALEMLFQKRQTRRQGHTDDAAEDHIDDPSVFPIAIPLIAGPGAIATIILLTEEAASVLDYASVFGVLSAVLLLVFLMFLIAIPLERLLGRVGVNVVTRILGMLLAALAIQFILDGLRSFGLAP</sequence>
<evidence type="ECO:0000256" key="2">
    <source>
        <dbReference type="ARBA" id="ARBA00009784"/>
    </source>
</evidence>
<evidence type="ECO:0000256" key="4">
    <source>
        <dbReference type="ARBA" id="ARBA00022692"/>
    </source>
</evidence>
<keyword evidence="6 7" id="KW-0472">Membrane</keyword>
<evidence type="ECO:0000256" key="3">
    <source>
        <dbReference type="ARBA" id="ARBA00022475"/>
    </source>
</evidence>
<proteinExistence type="inferred from homology"/>
<gene>
    <name evidence="8" type="ORF">BVC71_04690</name>
</gene>
<dbReference type="EMBL" id="MSPP01000001">
    <property type="protein sequence ID" value="OUD10783.1"/>
    <property type="molecule type" value="Genomic_DNA"/>
</dbReference>
<comment type="caution">
    <text evidence="8">The sequence shown here is derived from an EMBL/GenBank/DDBJ whole genome shotgun (WGS) entry which is preliminary data.</text>
</comment>
<reference evidence="8 9" key="1">
    <citation type="submission" date="2016-12" db="EMBL/GenBank/DDBJ databases">
        <title>The draft genome sequence of HSLHS2.</title>
        <authorList>
            <person name="Hu D."/>
            <person name="Wang L."/>
            <person name="Shao Z."/>
        </authorList>
    </citation>
    <scope>NUCLEOTIDE SEQUENCE [LARGE SCALE GENOMIC DNA]</scope>
    <source>
        <strain evidence="8">MCCC 1A06712</strain>
    </source>
</reference>
<keyword evidence="4 7" id="KW-0812">Transmembrane</keyword>
<evidence type="ECO:0000256" key="5">
    <source>
        <dbReference type="ARBA" id="ARBA00022989"/>
    </source>
</evidence>
<keyword evidence="5 7" id="KW-1133">Transmembrane helix</keyword>
<dbReference type="Proteomes" id="UP000194664">
    <property type="component" value="Unassembled WGS sequence"/>
</dbReference>
<feature type="transmembrane region" description="Helical" evidence="7">
    <location>
        <begin position="6"/>
        <end position="27"/>
    </location>
</feature>
<protein>
    <recommendedName>
        <fullName evidence="7">UPF0056 membrane protein</fullName>
    </recommendedName>
</protein>
<evidence type="ECO:0000313" key="9">
    <source>
        <dbReference type="Proteomes" id="UP000194664"/>
    </source>
</evidence>